<protein>
    <submittedName>
        <fullName evidence="1">Uncharacterized protein</fullName>
    </submittedName>
</protein>
<comment type="caution">
    <text evidence="1">The sequence shown here is derived from an EMBL/GenBank/DDBJ whole genome shotgun (WGS) entry which is preliminary data.</text>
</comment>
<organism evidence="1 2">
    <name type="scientific">Coemansia interrupta</name>
    <dbReference type="NCBI Taxonomy" id="1126814"/>
    <lineage>
        <taxon>Eukaryota</taxon>
        <taxon>Fungi</taxon>
        <taxon>Fungi incertae sedis</taxon>
        <taxon>Zoopagomycota</taxon>
        <taxon>Kickxellomycotina</taxon>
        <taxon>Kickxellomycetes</taxon>
        <taxon>Kickxellales</taxon>
        <taxon>Kickxellaceae</taxon>
        <taxon>Coemansia</taxon>
    </lineage>
</organism>
<sequence>MVAITRVDIPSQPADKCRFEITWIASDPLRAISMDEKIEHISDWPPNRHRTVAENRADRLQLSRDMCDFDSIYGCSQSWTAKAIRIFPALKNMCQNAIPEDALGYVRMLTLTDTSRAESIFEQNQLTTLEPELTKFTYEMSRDIATIKIGDIKQLRNQIKRYF</sequence>
<keyword evidence="2" id="KW-1185">Reference proteome</keyword>
<reference evidence="1" key="1">
    <citation type="submission" date="2022-07" db="EMBL/GenBank/DDBJ databases">
        <title>Phylogenomic reconstructions and comparative analyses of Kickxellomycotina fungi.</title>
        <authorList>
            <person name="Reynolds N.K."/>
            <person name="Stajich J.E."/>
            <person name="Barry K."/>
            <person name="Grigoriev I.V."/>
            <person name="Crous P."/>
            <person name="Smith M.E."/>
        </authorList>
    </citation>
    <scope>NUCLEOTIDE SEQUENCE</scope>
    <source>
        <strain evidence="1">BCRC 34489</strain>
    </source>
</reference>
<gene>
    <name evidence="1" type="ORF">GGI15_001316</name>
</gene>
<dbReference type="EMBL" id="JANBUM010000048">
    <property type="protein sequence ID" value="KAJ2786688.1"/>
    <property type="molecule type" value="Genomic_DNA"/>
</dbReference>
<accession>A0A9W8LNQ6</accession>
<proteinExistence type="predicted"/>
<evidence type="ECO:0000313" key="1">
    <source>
        <dbReference type="EMBL" id="KAJ2786688.1"/>
    </source>
</evidence>
<name>A0A9W8LNQ6_9FUNG</name>
<dbReference type="Proteomes" id="UP001140172">
    <property type="component" value="Unassembled WGS sequence"/>
</dbReference>
<evidence type="ECO:0000313" key="2">
    <source>
        <dbReference type="Proteomes" id="UP001140172"/>
    </source>
</evidence>
<dbReference type="OrthoDB" id="5565181at2759"/>
<dbReference type="AlphaFoldDB" id="A0A9W8LNQ6"/>